<dbReference type="PANTHER" id="PTHR34136">
    <property type="match status" value="1"/>
</dbReference>
<sequence length="246" mass="27902">MDNVAKIMGISFPKMTVEQSLQMLGEVVERKQNGLFHVVTGNPEIVMSCQHDRELRSIIEEAGLVTADGIGIVMVSRLRGGHLPERVTGCDLLLKLLEVGNRKRWSFYFLGADEATSRRSAEVIREHYPNVAIAGRHHGFFGKEEEAGIVKEINAAAPDFLIVALGAPYAERWIHQYKHSLNAKIAIGVGGSLDIIAGKVKRAPEIWQSMHMEWLYRLIQQPSRWRRQLILPRFALRALLYREKRI</sequence>
<dbReference type="Pfam" id="PF03808">
    <property type="entry name" value="Glyco_tran_WecG"/>
    <property type="match status" value="1"/>
</dbReference>
<dbReference type="UniPathway" id="UPA00632"/>
<dbReference type="Proteomes" id="UP000307943">
    <property type="component" value="Unassembled WGS sequence"/>
</dbReference>
<organism evidence="6 7">
    <name type="scientific">Paenibacillus hemerocallicola</name>
    <dbReference type="NCBI Taxonomy" id="1172614"/>
    <lineage>
        <taxon>Bacteria</taxon>
        <taxon>Bacillati</taxon>
        <taxon>Bacillota</taxon>
        <taxon>Bacilli</taxon>
        <taxon>Bacillales</taxon>
        <taxon>Paenibacillaceae</taxon>
        <taxon>Paenibacillus</taxon>
    </lineage>
</organism>
<protein>
    <recommendedName>
        <fullName evidence="5">N-acetylglucosaminyldiphosphoundecaprenol N-acetyl-beta-D-mannosaminyltransferase</fullName>
        <ecNumber evidence="5">2.4.1.187</ecNumber>
    </recommendedName>
    <alternativeName>
        <fullName evidence="5">N-acetylmannosaminyltransferase</fullName>
    </alternativeName>
    <alternativeName>
        <fullName evidence="5">UDP-N-acetylmannosamine transferase</fullName>
    </alternativeName>
    <alternativeName>
        <fullName evidence="5">UDP-N-acetylmannosamine:N-acetylglucosaminyl pyrophosphorylundecaprenol N-acetylmannosaminyltransferase</fullName>
    </alternativeName>
</protein>
<keyword evidence="2 5" id="KW-0808">Transferase</keyword>
<dbReference type="CDD" id="cd06533">
    <property type="entry name" value="Glyco_transf_WecG_TagA"/>
    <property type="match status" value="1"/>
</dbReference>
<dbReference type="EC" id="2.4.1.187" evidence="5"/>
<comment type="caution">
    <text evidence="6">The sequence shown here is derived from an EMBL/GenBank/DDBJ whole genome shotgun (WGS) entry which is preliminary data.</text>
</comment>
<evidence type="ECO:0000256" key="2">
    <source>
        <dbReference type="ARBA" id="ARBA00022679"/>
    </source>
</evidence>
<name>A0A5C4T129_9BACL</name>
<dbReference type="InterPro" id="IPR004629">
    <property type="entry name" value="WecG_TagA_CpsF"/>
</dbReference>
<keyword evidence="4 5" id="KW-0961">Cell wall biogenesis/degradation</keyword>
<dbReference type="GO" id="GO:0071555">
    <property type="term" value="P:cell wall organization"/>
    <property type="evidence" value="ECO:0007669"/>
    <property type="project" value="UniProtKB-KW"/>
</dbReference>
<evidence type="ECO:0000313" key="6">
    <source>
        <dbReference type="EMBL" id="TNJ61937.1"/>
    </source>
</evidence>
<dbReference type="AlphaFoldDB" id="A0A5C4T129"/>
<reference evidence="6 7" key="1">
    <citation type="submission" date="2019-05" db="EMBL/GenBank/DDBJ databases">
        <title>We sequenced the genome of Paenibacillus hemerocallicola KCTC 33185 for further insight into its adaptation and study the phylogeny of Paenibacillus.</title>
        <authorList>
            <person name="Narsing Rao M.P."/>
        </authorList>
    </citation>
    <scope>NUCLEOTIDE SEQUENCE [LARGE SCALE GENOMIC DNA]</scope>
    <source>
        <strain evidence="6 7">KCTC 33185</strain>
    </source>
</reference>
<keyword evidence="7" id="KW-1185">Reference proteome</keyword>
<comment type="similarity">
    <text evidence="5">Belongs to the glycosyltransferase 26 family. TagA/TarA subfamily.</text>
</comment>
<evidence type="ECO:0000313" key="7">
    <source>
        <dbReference type="Proteomes" id="UP000307943"/>
    </source>
</evidence>
<comment type="catalytic activity">
    <reaction evidence="5">
        <text>UDP-N-acetyl-alpha-D-mannosamine + N-acetyl-alpha-D-glucosaminyl-di-trans,octa-cis-undecaprenyl diphosphate = N-acetyl-beta-D-mannosaminyl-(1-&gt;4)-N-acetyl-alpha-D-glucosaminyl di-trans,octa-cis-undecaprenyl diphosphate + UDP + H(+)</text>
        <dbReference type="Rhea" id="RHEA:16053"/>
        <dbReference type="ChEBI" id="CHEBI:15378"/>
        <dbReference type="ChEBI" id="CHEBI:58223"/>
        <dbReference type="ChEBI" id="CHEBI:62959"/>
        <dbReference type="ChEBI" id="CHEBI:68623"/>
        <dbReference type="ChEBI" id="CHEBI:132210"/>
        <dbReference type="EC" id="2.4.1.187"/>
    </reaction>
</comment>
<proteinExistence type="inferred from homology"/>
<dbReference type="GO" id="GO:0047244">
    <property type="term" value="F:N-acetylglucosaminyldiphosphoundecaprenol N-acetyl-beta-D-mannosaminyltransferase activity"/>
    <property type="evidence" value="ECO:0007669"/>
    <property type="project" value="UniProtKB-UniRule"/>
</dbReference>
<dbReference type="RefSeq" id="WP_139606571.1">
    <property type="nucleotide sequence ID" value="NZ_VDCQ01000069.1"/>
</dbReference>
<dbReference type="OrthoDB" id="9771846at2"/>
<evidence type="ECO:0000256" key="1">
    <source>
        <dbReference type="ARBA" id="ARBA00022676"/>
    </source>
</evidence>
<accession>A0A5C4T129</accession>
<dbReference type="PANTHER" id="PTHR34136:SF1">
    <property type="entry name" value="UDP-N-ACETYL-D-MANNOSAMINURONIC ACID TRANSFERASE"/>
    <property type="match status" value="1"/>
</dbReference>
<dbReference type="InterPro" id="IPR034714">
    <property type="entry name" value="TagA_TarA"/>
</dbReference>
<dbReference type="NCBIfam" id="TIGR00696">
    <property type="entry name" value="wecG_tagA_cpsF"/>
    <property type="match status" value="1"/>
</dbReference>
<evidence type="ECO:0000256" key="5">
    <source>
        <dbReference type="HAMAP-Rule" id="MF_02070"/>
    </source>
</evidence>
<gene>
    <name evidence="6" type="ORF">FE784_33305</name>
</gene>
<keyword evidence="3 5" id="KW-0777">Teichoic acid biosynthesis</keyword>
<dbReference type="GO" id="GO:0019350">
    <property type="term" value="P:teichoic acid biosynthetic process"/>
    <property type="evidence" value="ECO:0007669"/>
    <property type="project" value="UniProtKB-UniRule"/>
</dbReference>
<dbReference type="EMBL" id="VDCQ01000069">
    <property type="protein sequence ID" value="TNJ61937.1"/>
    <property type="molecule type" value="Genomic_DNA"/>
</dbReference>
<evidence type="ECO:0000256" key="4">
    <source>
        <dbReference type="ARBA" id="ARBA00023316"/>
    </source>
</evidence>
<keyword evidence="1 5" id="KW-0328">Glycosyltransferase</keyword>
<dbReference type="HAMAP" id="MF_02070">
    <property type="entry name" value="TagA_TarA"/>
    <property type="match status" value="1"/>
</dbReference>
<comment type="function">
    <text evidence="5">Catalyzes the conversion of GlcNAc-PP-undecaprenol into ManNAc-GlcNAc-PP-undecaprenol, the first committed lipid intermediate in the de novo synthesis of teichoic acid.</text>
</comment>
<comment type="pathway">
    <text evidence="5">Cell wall biogenesis; teichoic acid biosynthesis.</text>
</comment>
<evidence type="ECO:0000256" key="3">
    <source>
        <dbReference type="ARBA" id="ARBA00022944"/>
    </source>
</evidence>